<keyword evidence="2" id="KW-0548">Nucleotidyltransferase</keyword>
<dbReference type="InterPro" id="IPR000477">
    <property type="entry name" value="RT_dom"/>
</dbReference>
<feature type="domain" description="Reverse transcriptase" evidence="1">
    <location>
        <begin position="163"/>
        <end position="441"/>
    </location>
</feature>
<dbReference type="CDD" id="cd01650">
    <property type="entry name" value="RT_nLTR_like"/>
    <property type="match status" value="1"/>
</dbReference>
<proteinExistence type="predicted"/>
<keyword evidence="3" id="KW-1185">Reference proteome</keyword>
<dbReference type="AlphaFoldDB" id="A0A0J7KR96"/>
<dbReference type="STRING" id="67767.A0A0J7KR96"/>
<name>A0A0J7KR96_LASNI</name>
<organism evidence="2 3">
    <name type="scientific">Lasius niger</name>
    <name type="common">Black garden ant</name>
    <dbReference type="NCBI Taxonomy" id="67767"/>
    <lineage>
        <taxon>Eukaryota</taxon>
        <taxon>Metazoa</taxon>
        <taxon>Ecdysozoa</taxon>
        <taxon>Arthropoda</taxon>
        <taxon>Hexapoda</taxon>
        <taxon>Insecta</taxon>
        <taxon>Pterygota</taxon>
        <taxon>Neoptera</taxon>
        <taxon>Endopterygota</taxon>
        <taxon>Hymenoptera</taxon>
        <taxon>Apocrita</taxon>
        <taxon>Aculeata</taxon>
        <taxon>Formicoidea</taxon>
        <taxon>Formicidae</taxon>
        <taxon>Formicinae</taxon>
        <taxon>Lasius</taxon>
        <taxon>Lasius</taxon>
    </lineage>
</organism>
<gene>
    <name evidence="2" type="ORF">RF55_7212</name>
</gene>
<keyword evidence="2" id="KW-0808">Transferase</keyword>
<dbReference type="PaxDb" id="67767-A0A0J7KR96"/>
<dbReference type="Proteomes" id="UP000036403">
    <property type="component" value="Unassembled WGS sequence"/>
</dbReference>
<evidence type="ECO:0000259" key="1">
    <source>
        <dbReference type="PROSITE" id="PS50878"/>
    </source>
</evidence>
<dbReference type="OrthoDB" id="7699669at2759"/>
<evidence type="ECO:0000313" key="2">
    <source>
        <dbReference type="EMBL" id="KMQ92759.1"/>
    </source>
</evidence>
<sequence>MRDRNLARRSWQRRSNSQNYVKFKVLRNKAQNLIRNAKRAYYLNVFGRLDKVNIVWSKLRHLGLIKNKNFDSRLSHSVDELSDFFASAALIPSMDCQGQTLTELLSNNFDDSNFHWGFVTPLAIKKAITRATSNAVGTDGIPIRLIKPAIHSIAPILEHLFNFSLTNGVFPTGWKSALICPIPKVKNPSTVQHYRPISILPVLSKALERVVCDQIRGFLEDSALLDPCQSAYRDNHSTQTCLLRMLDEVRHAADQRMVTVSVFFDFSKAFDRVHHHTLLKKLKELRFSDSVLRWFHSYLTGRSQIVRDGVASTVSSSSPIMMGVPQGSVLGPLLYSLYVSDFRYVLQHCKHNFYADDLQVYLHCKPKKISDVILRVNEDINAIIDWSSANNLILNPDKTQAIIMGTSRFVSALEQHSLPRIKVDTAEIQFSSSVKYLGVVVSSDLSWEGQVINTTNKIRSTLYRLKLCKHLFPPALRFKLVTTLILPHIDYCCAIFTDITSELNLKLNRALNACVRFVFEVKADEHITPYYHRLRLLKTDSRRTYFVGCQLYNILRTRQPSLLLDNFILREQISDRATRITRGTLVLPQCRTELYKRSFRLVSIRLWNTLSLTIREARTSADFKHKLYIYLLD</sequence>
<reference evidence="2 3" key="1">
    <citation type="submission" date="2015-04" db="EMBL/GenBank/DDBJ databases">
        <title>Lasius niger genome sequencing.</title>
        <authorList>
            <person name="Konorov E.A."/>
            <person name="Nikitin M.A."/>
            <person name="Kirill M.V."/>
            <person name="Chang P."/>
        </authorList>
    </citation>
    <scope>NUCLEOTIDE SEQUENCE [LARGE SCALE GENOMIC DNA]</scope>
    <source>
        <tissue evidence="2">Whole</tissue>
    </source>
</reference>
<dbReference type="EMBL" id="LBMM01004152">
    <property type="protein sequence ID" value="KMQ92759.1"/>
    <property type="molecule type" value="Genomic_DNA"/>
</dbReference>
<keyword evidence="2" id="KW-0695">RNA-directed DNA polymerase</keyword>
<comment type="caution">
    <text evidence="2">The sequence shown here is derived from an EMBL/GenBank/DDBJ whole genome shotgun (WGS) entry which is preliminary data.</text>
</comment>
<dbReference type="PROSITE" id="PS50878">
    <property type="entry name" value="RT_POL"/>
    <property type="match status" value="1"/>
</dbReference>
<dbReference type="Pfam" id="PF00078">
    <property type="entry name" value="RVT_1"/>
    <property type="match status" value="1"/>
</dbReference>
<dbReference type="SUPFAM" id="SSF56672">
    <property type="entry name" value="DNA/RNA polymerases"/>
    <property type="match status" value="1"/>
</dbReference>
<dbReference type="GO" id="GO:0003964">
    <property type="term" value="F:RNA-directed DNA polymerase activity"/>
    <property type="evidence" value="ECO:0007669"/>
    <property type="project" value="UniProtKB-KW"/>
</dbReference>
<dbReference type="InterPro" id="IPR043502">
    <property type="entry name" value="DNA/RNA_pol_sf"/>
</dbReference>
<dbReference type="PANTHER" id="PTHR33332">
    <property type="entry name" value="REVERSE TRANSCRIPTASE DOMAIN-CONTAINING PROTEIN"/>
    <property type="match status" value="1"/>
</dbReference>
<accession>A0A0J7KR96</accession>
<protein>
    <submittedName>
        <fullName evidence="2">Rna-directed dna polymerase from mobile element jockey-like protein</fullName>
    </submittedName>
</protein>
<evidence type="ECO:0000313" key="3">
    <source>
        <dbReference type="Proteomes" id="UP000036403"/>
    </source>
</evidence>